<sequence>MRPVACAMFAHIFSFGIGHLLVVSAVSCAVSRRMANISFTAEEPCEAGVNHCLLTLTRTAGGEYERHGYGCWPWRELDSECPDREGVCRILHVTGDHLYKTCCCLGSMCNNRTLSYLSSTNATATTNRNLNHLGKFGIRDASSEQDAESHSLIQLHQKSFALFDSKVIRAILFTVGVLILLSVIVVLLRLCSYPRSASFSGNRRLNSAENTQNARSKLLKYCPFQWANSFSRYSPRHGSEFSLQPPKSYKRHEVGSVGELVDVTSTSRRRIFPNFSCSDFDILQFIAESCSLEKRLGRGRFAEVWLARLSRDVLSSAIKKFHKEDGLSWCADTTPDKPLTQAPCNISGYEPSSTQDYRPPLWQRLCRGHEDNSQNANIHWEGLRNSSCVSSKPINDASDSEDKLEKVTLLSDSASSGPAREHLGVAKPQPEKSLQVAVKLFPPAEHRAWSSEVAVFGALQEKSLLELVEKSGTTFDLATFHGSHPNLVALYGAGVITTDLSQKGKLASEYRLVIEFAHGGSLHDYLVAGNWIPLKRMLRLSRDITAGLAYLHSDISEESISLTGWTKVPVAHRDLKPENILLRSDGTACLSDFGQGVLLDSSVQLGATASESCSSAHDVLNSIASPNSNIESIPKAGTARYMAPELLDGAINFNGLSLLRTDIYSLGLILWELLTAVPSANSETMNPNNKDIENEESITHIPLVGDLQKESRKFDSVSPSHTELLLESIEPSYATLSPTGNTSIDWQSLSCGSKRHHWLPYEQELGPKSSSMFALRQWVSVEKQRPKWRSCGCKIPCWSQLQRTIAECWDSDPEARLTANCVLERIVTLLAELSKSGTHDSVQPS</sequence>
<dbReference type="PROSITE" id="PS00107">
    <property type="entry name" value="PROTEIN_KINASE_ATP"/>
    <property type="match status" value="1"/>
</dbReference>
<protein>
    <recommendedName>
        <fullName evidence="3">receptor protein serine/threonine kinase</fullName>
        <ecNumber evidence="3">2.7.11.30</ecNumber>
    </recommendedName>
</protein>
<dbReference type="EC" id="2.7.11.30" evidence="3"/>
<evidence type="ECO:0000256" key="2">
    <source>
        <dbReference type="ARBA" id="ARBA00009605"/>
    </source>
</evidence>
<dbReference type="PANTHER" id="PTHR23255:SF72">
    <property type="entry name" value="RECEPTOR PROTEIN SERINE_THREONINE KINASE"/>
    <property type="match status" value="1"/>
</dbReference>
<keyword evidence="5" id="KW-0808">Transferase</keyword>
<dbReference type="InterPro" id="IPR017441">
    <property type="entry name" value="Protein_kinase_ATP_BS"/>
</dbReference>
<keyword evidence="9" id="KW-0418">Kinase</keyword>
<dbReference type="GO" id="GO:0004675">
    <property type="term" value="F:transmembrane receptor protein serine/threonine kinase activity"/>
    <property type="evidence" value="ECO:0007669"/>
    <property type="project" value="UniProtKB-EC"/>
</dbReference>
<reference evidence="18" key="1">
    <citation type="submission" date="2024-06" db="EMBL/GenBank/DDBJ databases">
        <authorList>
            <person name="Liu X."/>
            <person name="Lenzi L."/>
            <person name="Haldenby T S."/>
            <person name="Uol C."/>
        </authorList>
    </citation>
    <scope>NUCLEOTIDE SEQUENCE</scope>
</reference>
<comment type="caution">
    <text evidence="18">The sequence shown here is derived from an EMBL/GenBank/DDBJ whole genome shotgun (WGS) entry which is preliminary data.</text>
</comment>
<evidence type="ECO:0000256" key="13">
    <source>
        <dbReference type="ARBA" id="ARBA00023170"/>
    </source>
</evidence>
<dbReference type="Gene3D" id="3.30.200.20">
    <property type="entry name" value="Phosphorylase Kinase, domain 1"/>
    <property type="match status" value="1"/>
</dbReference>
<dbReference type="SUPFAM" id="SSF56112">
    <property type="entry name" value="Protein kinase-like (PK-like)"/>
    <property type="match status" value="1"/>
</dbReference>
<dbReference type="InterPro" id="IPR011009">
    <property type="entry name" value="Kinase-like_dom_sf"/>
</dbReference>
<dbReference type="InterPro" id="IPR008271">
    <property type="entry name" value="Ser/Thr_kinase_AS"/>
</dbReference>
<name>A0AAV2T273_CALDB</name>
<evidence type="ECO:0000256" key="8">
    <source>
        <dbReference type="ARBA" id="ARBA00022741"/>
    </source>
</evidence>
<dbReference type="GO" id="GO:0005524">
    <property type="term" value="F:ATP binding"/>
    <property type="evidence" value="ECO:0007669"/>
    <property type="project" value="UniProtKB-UniRule"/>
</dbReference>
<dbReference type="PROSITE" id="PS50011">
    <property type="entry name" value="PROTEIN_KINASE_DOM"/>
    <property type="match status" value="1"/>
</dbReference>
<keyword evidence="8 14" id="KW-0547">Nucleotide-binding</keyword>
<evidence type="ECO:0000256" key="10">
    <source>
        <dbReference type="ARBA" id="ARBA00022840"/>
    </source>
</evidence>
<dbReference type="CDD" id="cd23533">
    <property type="entry name" value="TFP_LU_ECD_BMPR2_like"/>
    <property type="match status" value="1"/>
</dbReference>
<feature type="domain" description="Protein kinase" evidence="17">
    <location>
        <begin position="290"/>
        <end position="830"/>
    </location>
</feature>
<proteinExistence type="inferred from homology"/>
<dbReference type="PROSITE" id="PS51257">
    <property type="entry name" value="PROKAR_LIPOPROTEIN"/>
    <property type="match status" value="1"/>
</dbReference>
<accession>A0AAV2T273</accession>
<evidence type="ECO:0000256" key="15">
    <source>
        <dbReference type="SAM" id="MobiDB-lite"/>
    </source>
</evidence>
<keyword evidence="12 16" id="KW-0472">Membrane</keyword>
<dbReference type="Proteomes" id="UP001497525">
    <property type="component" value="Unassembled WGS sequence"/>
</dbReference>
<keyword evidence="4" id="KW-0723">Serine/threonine-protein kinase</keyword>
<dbReference type="AlphaFoldDB" id="A0AAV2T273"/>
<dbReference type="Pfam" id="PF00069">
    <property type="entry name" value="Pkinase"/>
    <property type="match status" value="1"/>
</dbReference>
<feature type="binding site" evidence="14">
    <location>
        <position position="320"/>
    </location>
    <ligand>
        <name>ATP</name>
        <dbReference type="ChEBI" id="CHEBI:30616"/>
    </ligand>
</feature>
<feature type="transmembrane region" description="Helical" evidence="16">
    <location>
        <begin position="12"/>
        <end position="30"/>
    </location>
</feature>
<keyword evidence="10 14" id="KW-0067">ATP-binding</keyword>
<evidence type="ECO:0000313" key="19">
    <source>
        <dbReference type="Proteomes" id="UP001497525"/>
    </source>
</evidence>
<evidence type="ECO:0000256" key="6">
    <source>
        <dbReference type="ARBA" id="ARBA00022692"/>
    </source>
</evidence>
<evidence type="ECO:0000256" key="4">
    <source>
        <dbReference type="ARBA" id="ARBA00022527"/>
    </source>
</evidence>
<evidence type="ECO:0000259" key="17">
    <source>
        <dbReference type="PROSITE" id="PS50011"/>
    </source>
</evidence>
<keyword evidence="6 16" id="KW-0812">Transmembrane</keyword>
<keyword evidence="11 16" id="KW-1133">Transmembrane helix</keyword>
<keyword evidence="13" id="KW-0675">Receptor</keyword>
<feature type="transmembrane region" description="Helical" evidence="16">
    <location>
        <begin position="167"/>
        <end position="190"/>
    </location>
</feature>
<comment type="similarity">
    <text evidence="2">Belongs to the protein kinase superfamily. TKL Ser/Thr protein kinase family. TGFB receptor subfamily.</text>
</comment>
<evidence type="ECO:0000256" key="7">
    <source>
        <dbReference type="ARBA" id="ARBA00022729"/>
    </source>
</evidence>
<evidence type="ECO:0000256" key="11">
    <source>
        <dbReference type="ARBA" id="ARBA00022989"/>
    </source>
</evidence>
<dbReference type="InterPro" id="IPR000719">
    <property type="entry name" value="Prot_kinase_dom"/>
</dbReference>
<dbReference type="InterPro" id="IPR000333">
    <property type="entry name" value="TGFB_receptor"/>
</dbReference>
<dbReference type="GO" id="GO:0071363">
    <property type="term" value="P:cellular response to growth factor stimulus"/>
    <property type="evidence" value="ECO:0007669"/>
    <property type="project" value="TreeGrafter"/>
</dbReference>
<feature type="region of interest" description="Disordered" evidence="15">
    <location>
        <begin position="411"/>
        <end position="430"/>
    </location>
</feature>
<dbReference type="EMBL" id="CAXLJL010000057">
    <property type="protein sequence ID" value="CAL5130126.1"/>
    <property type="molecule type" value="Genomic_DNA"/>
</dbReference>
<evidence type="ECO:0000256" key="1">
    <source>
        <dbReference type="ARBA" id="ARBA00004479"/>
    </source>
</evidence>
<evidence type="ECO:0000313" key="18">
    <source>
        <dbReference type="EMBL" id="CAL5130126.1"/>
    </source>
</evidence>
<evidence type="ECO:0000256" key="5">
    <source>
        <dbReference type="ARBA" id="ARBA00022679"/>
    </source>
</evidence>
<gene>
    <name evidence="18" type="ORF">CDAUBV1_LOCUS1561</name>
</gene>
<evidence type="ECO:0000256" key="3">
    <source>
        <dbReference type="ARBA" id="ARBA00012401"/>
    </source>
</evidence>
<comment type="subcellular location">
    <subcellularLocation>
        <location evidence="1">Membrane</location>
        <topology evidence="1">Single-pass type I membrane protein</topology>
    </subcellularLocation>
</comment>
<dbReference type="PANTHER" id="PTHR23255">
    <property type="entry name" value="TRANSFORMING GROWTH FACTOR-BETA RECEPTOR TYPE I AND II"/>
    <property type="match status" value="1"/>
</dbReference>
<keyword evidence="7" id="KW-0732">Signal</keyword>
<evidence type="ECO:0000256" key="12">
    <source>
        <dbReference type="ARBA" id="ARBA00023136"/>
    </source>
</evidence>
<dbReference type="GO" id="GO:0070724">
    <property type="term" value="C:BMP receptor complex"/>
    <property type="evidence" value="ECO:0007669"/>
    <property type="project" value="TreeGrafter"/>
</dbReference>
<evidence type="ECO:0000256" key="9">
    <source>
        <dbReference type="ARBA" id="ARBA00022777"/>
    </source>
</evidence>
<organism evidence="18 19">
    <name type="scientific">Calicophoron daubneyi</name>
    <name type="common">Rumen fluke</name>
    <name type="synonym">Paramphistomum daubneyi</name>
    <dbReference type="NCBI Taxonomy" id="300641"/>
    <lineage>
        <taxon>Eukaryota</taxon>
        <taxon>Metazoa</taxon>
        <taxon>Spiralia</taxon>
        <taxon>Lophotrochozoa</taxon>
        <taxon>Platyhelminthes</taxon>
        <taxon>Trematoda</taxon>
        <taxon>Digenea</taxon>
        <taxon>Plagiorchiida</taxon>
        <taxon>Pronocephalata</taxon>
        <taxon>Paramphistomoidea</taxon>
        <taxon>Paramphistomidae</taxon>
        <taxon>Calicophoron</taxon>
    </lineage>
</organism>
<evidence type="ECO:0000256" key="16">
    <source>
        <dbReference type="SAM" id="Phobius"/>
    </source>
</evidence>
<dbReference type="PROSITE" id="PS00108">
    <property type="entry name" value="PROTEIN_KINASE_ST"/>
    <property type="match status" value="1"/>
</dbReference>
<dbReference type="SMART" id="SM00220">
    <property type="entry name" value="S_TKc"/>
    <property type="match status" value="1"/>
</dbReference>
<evidence type="ECO:0000256" key="14">
    <source>
        <dbReference type="PROSITE-ProRule" id="PRU10141"/>
    </source>
</evidence>
<dbReference type="Gene3D" id="1.10.510.10">
    <property type="entry name" value="Transferase(Phosphotransferase) domain 1"/>
    <property type="match status" value="2"/>
</dbReference>